<feature type="compositionally biased region" description="Basic and acidic residues" evidence="5">
    <location>
        <begin position="293"/>
        <end position="304"/>
    </location>
</feature>
<sequence length="998" mass="113350">MSNEIKSDNLPVKSSAEELNNSASDLMENVTGEFRNSSTTTTSITTSTSIDPLKLHETITIRKDLVNPNSSYEPTPDKDSFSDLKNSELLDSDCYKQTLASVDKKSELSDSDSYIQTLACANVNISHSTNPNSNNQFSSKISDSFKNINTNSEIETLVEFDCDKKDVLNESVCSAYDPFNPTSPNVESDGTDTETEKISKTEIKTDINPTDCDQKAGKSHKRTSKSTVEDLSKTEIKTDSNPTDCDQKAGKSHKRTSKSTVEDLSKTEIKIDINPTDCDQKAGISHKRTSKSTVEDLSKTEIKTDSNPTDCDQKADKSHKRTSKSTVEDLSKTEIKTDINPTADKLKKMTAKSIEDHPSKSEIQPKSEKKETSYKFKILKKESEKEINKPVPYIFLSDSEVEEEDSNNLNEDNVIDLLDEKGCIVANSVCVFICDILDIMKKYVETESTESQGHNFIVYELKESSSNPTEEGKLFISKSITSFIKIIDQLRSKLPVVVMPLQPYMLFPQFNFSINKSIADESKLFVHGTSYKWTHYRSHFVYDWMRILETNDKNINKTYVESFAMRPSFVYPITNAELKGIGIKKRKLEWTIKVNEVILKLVKAKFKMKTTKSADSIKKEDYTAAGCSNDKFCESEKCEIKITNLSESIPNQFYEEMSKKATKNAIVKKEFLNSMRPEGGISERIYDLFLTLSCESYKTIECEKPECDEASCIFYHSEMDRRRNPYTVPYGSMACKFISNVGACKIGDKCQFAHNDYECMFHPFEIYFKLCKSRKTRKQCFSTNPLCPHAHLDSPETFFTKYWNDSLLFGTPLAVEFLVGAISKFNLVNPAYKDTRIFMMGASISFLHNVRKAINRIGRIHTLKHDFVGERDLVFAYVQTLFVADEYDADMQAKINHYFSKNVKLITDPDHKVKFDHDVPCTPFALNALPKWLDTGSNPSQEEKEKRAVLIIVQHHPPISDIVVDPPAGDDQHHDVRRQNPLKDLVLDRATLQYLHVI</sequence>
<dbReference type="PANTHER" id="PTHR14493:SF50">
    <property type="entry name" value="RING FINGER PROTEIN UNKEMPT"/>
    <property type="match status" value="1"/>
</dbReference>
<evidence type="ECO:0000256" key="5">
    <source>
        <dbReference type="SAM" id="MobiDB-lite"/>
    </source>
</evidence>
<evidence type="ECO:0000256" key="2">
    <source>
        <dbReference type="ARBA" id="ARBA00022771"/>
    </source>
</evidence>
<organism evidence="7 8">
    <name type="scientific">Armadillidium nasatum</name>
    <dbReference type="NCBI Taxonomy" id="96803"/>
    <lineage>
        <taxon>Eukaryota</taxon>
        <taxon>Metazoa</taxon>
        <taxon>Ecdysozoa</taxon>
        <taxon>Arthropoda</taxon>
        <taxon>Crustacea</taxon>
        <taxon>Multicrustacea</taxon>
        <taxon>Malacostraca</taxon>
        <taxon>Eumalacostraca</taxon>
        <taxon>Peracarida</taxon>
        <taxon>Isopoda</taxon>
        <taxon>Oniscidea</taxon>
        <taxon>Crinocheta</taxon>
        <taxon>Armadillidiidae</taxon>
        <taxon>Armadillidium</taxon>
    </lineage>
</organism>
<name>A0A5N5TBL4_9CRUS</name>
<feature type="region of interest" description="Disordered" evidence="5">
    <location>
        <begin position="1"/>
        <end position="48"/>
    </location>
</feature>
<reference evidence="7 8" key="1">
    <citation type="journal article" date="2019" name="PLoS Biol.">
        <title>Sex chromosomes control vertical transmission of feminizing Wolbachia symbionts in an isopod.</title>
        <authorList>
            <person name="Becking T."/>
            <person name="Chebbi M.A."/>
            <person name="Giraud I."/>
            <person name="Moumen B."/>
            <person name="Laverre T."/>
            <person name="Caubet Y."/>
            <person name="Peccoud J."/>
            <person name="Gilbert C."/>
            <person name="Cordaux R."/>
        </authorList>
    </citation>
    <scope>NUCLEOTIDE SEQUENCE [LARGE SCALE GENOMIC DNA]</scope>
    <source>
        <strain evidence="7">ANa2</strain>
        <tissue evidence="7">Whole body excluding digestive tract and cuticle</tissue>
    </source>
</reference>
<evidence type="ECO:0000313" key="7">
    <source>
        <dbReference type="EMBL" id="KAB7503579.1"/>
    </source>
</evidence>
<evidence type="ECO:0000256" key="4">
    <source>
        <dbReference type="PROSITE-ProRule" id="PRU00723"/>
    </source>
</evidence>
<feature type="zinc finger region" description="C3H1-type" evidence="4">
    <location>
        <begin position="729"/>
        <end position="757"/>
    </location>
</feature>
<feature type="compositionally biased region" description="Basic and acidic residues" evidence="5">
    <location>
        <begin position="194"/>
        <end position="205"/>
    </location>
</feature>
<feature type="compositionally biased region" description="Basic and acidic residues" evidence="5">
    <location>
        <begin position="75"/>
        <end position="85"/>
    </location>
</feature>
<dbReference type="SUPFAM" id="SSF90229">
    <property type="entry name" value="CCCH zinc finger"/>
    <property type="match status" value="1"/>
</dbReference>
<accession>A0A5N5TBL4</accession>
<feature type="domain" description="C3H1-type" evidence="6">
    <location>
        <begin position="729"/>
        <end position="757"/>
    </location>
</feature>
<dbReference type="OrthoDB" id="410307at2759"/>
<feature type="compositionally biased region" description="Basic and acidic residues" evidence="5">
    <location>
        <begin position="227"/>
        <end position="238"/>
    </location>
</feature>
<proteinExistence type="predicted"/>
<dbReference type="SMART" id="SM00356">
    <property type="entry name" value="ZnF_C3H1"/>
    <property type="match status" value="2"/>
</dbReference>
<feature type="region of interest" description="Disordered" evidence="5">
    <location>
        <begin position="276"/>
        <end position="344"/>
    </location>
</feature>
<feature type="compositionally biased region" description="Basic and acidic residues" evidence="5">
    <location>
        <begin position="326"/>
        <end position="337"/>
    </location>
</feature>
<keyword evidence="8" id="KW-1185">Reference proteome</keyword>
<dbReference type="InterPro" id="IPR045234">
    <property type="entry name" value="Unkempt-like"/>
</dbReference>
<dbReference type="InterPro" id="IPR000571">
    <property type="entry name" value="Znf_CCCH"/>
</dbReference>
<dbReference type="AlphaFoldDB" id="A0A5N5TBL4"/>
<feature type="region of interest" description="Disordered" evidence="5">
    <location>
        <begin position="66"/>
        <end position="85"/>
    </location>
</feature>
<evidence type="ECO:0000256" key="3">
    <source>
        <dbReference type="ARBA" id="ARBA00022833"/>
    </source>
</evidence>
<keyword evidence="3 4" id="KW-0862">Zinc</keyword>
<gene>
    <name evidence="7" type="ORF">Anas_08369</name>
</gene>
<dbReference type="PROSITE" id="PS50103">
    <property type="entry name" value="ZF_C3H1"/>
    <property type="match status" value="1"/>
</dbReference>
<dbReference type="EMBL" id="SEYY01004853">
    <property type="protein sequence ID" value="KAB7503579.1"/>
    <property type="molecule type" value="Genomic_DNA"/>
</dbReference>
<feature type="compositionally biased region" description="Low complexity" evidence="5">
    <location>
        <begin position="37"/>
        <end position="48"/>
    </location>
</feature>
<evidence type="ECO:0000313" key="8">
    <source>
        <dbReference type="Proteomes" id="UP000326759"/>
    </source>
</evidence>
<keyword evidence="1 4" id="KW-0479">Metal-binding</keyword>
<dbReference type="GO" id="GO:0008270">
    <property type="term" value="F:zinc ion binding"/>
    <property type="evidence" value="ECO:0007669"/>
    <property type="project" value="UniProtKB-KW"/>
</dbReference>
<feature type="region of interest" description="Disordered" evidence="5">
    <location>
        <begin position="174"/>
        <end position="263"/>
    </location>
</feature>
<dbReference type="Proteomes" id="UP000326759">
    <property type="component" value="Unassembled WGS sequence"/>
</dbReference>
<protein>
    <submittedName>
        <fullName evidence="7">Zinc finger CCCH domain-containing protein 33</fullName>
    </submittedName>
</protein>
<dbReference type="InterPro" id="IPR036855">
    <property type="entry name" value="Znf_CCCH_sf"/>
</dbReference>
<dbReference type="PANTHER" id="PTHR14493">
    <property type="entry name" value="UNKEMPT FAMILY MEMBER"/>
    <property type="match status" value="1"/>
</dbReference>
<evidence type="ECO:0000256" key="1">
    <source>
        <dbReference type="ARBA" id="ARBA00022723"/>
    </source>
</evidence>
<evidence type="ECO:0000259" key="6">
    <source>
        <dbReference type="PROSITE" id="PS50103"/>
    </source>
</evidence>
<comment type="caution">
    <text evidence="7">The sequence shown here is derived from an EMBL/GenBank/DDBJ whole genome shotgun (WGS) entry which is preliminary data.</text>
</comment>
<keyword evidence="2 4" id="KW-0863">Zinc-finger</keyword>